<evidence type="ECO:0000313" key="2">
    <source>
        <dbReference type="Proteomes" id="UP000799438"/>
    </source>
</evidence>
<dbReference type="RefSeq" id="XP_033402977.1">
    <property type="nucleotide sequence ID" value="XM_033546668.1"/>
</dbReference>
<evidence type="ECO:0000313" key="1">
    <source>
        <dbReference type="EMBL" id="KAF2147269.1"/>
    </source>
</evidence>
<keyword evidence="2" id="KW-1185">Reference proteome</keyword>
<sequence length="94" mass="10535">MRGAATLHASTLLHRRAWVRTQDCRMTPAREAGLTGTPPPSNRLLSPPHLFFRLTRILEASELPSTAAALPGKERRRNLCKQRPPLRISIQTCN</sequence>
<dbReference type="GeneID" id="54304174"/>
<accession>A0A6A6BT20</accession>
<dbReference type="Proteomes" id="UP000799438">
    <property type="component" value="Unassembled WGS sequence"/>
</dbReference>
<organism evidence="1 2">
    <name type="scientific">Aplosporella prunicola CBS 121167</name>
    <dbReference type="NCBI Taxonomy" id="1176127"/>
    <lineage>
        <taxon>Eukaryota</taxon>
        <taxon>Fungi</taxon>
        <taxon>Dikarya</taxon>
        <taxon>Ascomycota</taxon>
        <taxon>Pezizomycotina</taxon>
        <taxon>Dothideomycetes</taxon>
        <taxon>Dothideomycetes incertae sedis</taxon>
        <taxon>Botryosphaeriales</taxon>
        <taxon>Aplosporellaceae</taxon>
        <taxon>Aplosporella</taxon>
    </lineage>
</organism>
<reference evidence="1" key="1">
    <citation type="journal article" date="2020" name="Stud. Mycol.">
        <title>101 Dothideomycetes genomes: a test case for predicting lifestyles and emergence of pathogens.</title>
        <authorList>
            <person name="Haridas S."/>
            <person name="Albert R."/>
            <person name="Binder M."/>
            <person name="Bloem J."/>
            <person name="Labutti K."/>
            <person name="Salamov A."/>
            <person name="Andreopoulos B."/>
            <person name="Baker S."/>
            <person name="Barry K."/>
            <person name="Bills G."/>
            <person name="Bluhm B."/>
            <person name="Cannon C."/>
            <person name="Castanera R."/>
            <person name="Culley D."/>
            <person name="Daum C."/>
            <person name="Ezra D."/>
            <person name="Gonzalez J."/>
            <person name="Henrissat B."/>
            <person name="Kuo A."/>
            <person name="Liang C."/>
            <person name="Lipzen A."/>
            <person name="Lutzoni F."/>
            <person name="Magnuson J."/>
            <person name="Mondo S."/>
            <person name="Nolan M."/>
            <person name="Ohm R."/>
            <person name="Pangilinan J."/>
            <person name="Park H.-J."/>
            <person name="Ramirez L."/>
            <person name="Alfaro M."/>
            <person name="Sun H."/>
            <person name="Tritt A."/>
            <person name="Yoshinaga Y."/>
            <person name="Zwiers L.-H."/>
            <person name="Turgeon B."/>
            <person name="Goodwin S."/>
            <person name="Spatafora J."/>
            <person name="Crous P."/>
            <person name="Grigoriev I."/>
        </authorList>
    </citation>
    <scope>NUCLEOTIDE SEQUENCE</scope>
    <source>
        <strain evidence="1">CBS 121167</strain>
    </source>
</reference>
<proteinExistence type="predicted"/>
<name>A0A6A6BT20_9PEZI</name>
<gene>
    <name evidence="1" type="ORF">K452DRAFT_4373</name>
</gene>
<dbReference type="EMBL" id="ML995474">
    <property type="protein sequence ID" value="KAF2147269.1"/>
    <property type="molecule type" value="Genomic_DNA"/>
</dbReference>
<dbReference type="AlphaFoldDB" id="A0A6A6BT20"/>
<protein>
    <submittedName>
        <fullName evidence="1">Uncharacterized protein</fullName>
    </submittedName>
</protein>